<dbReference type="GO" id="GO:0016787">
    <property type="term" value="F:hydrolase activity"/>
    <property type="evidence" value="ECO:0007669"/>
    <property type="project" value="UniProtKB-KW"/>
</dbReference>
<dbReference type="SUPFAM" id="SSF52540">
    <property type="entry name" value="P-loop containing nucleoside triphosphate hydrolases"/>
    <property type="match status" value="1"/>
</dbReference>
<sequence length="180" mass="20455">IEDLQQLAIFAGQYDSLNKLLEELLLLGELYGQEVGSNRQTNDDEPPIVLSTVHQAKGLEWHSVFIICLLEGFFPSQRSLDEPGGEEEERRIFYVATTRSREELYLSYPIIRAGGYGASVVQQPSRFLQELPETLYETWHLEEEPNGATNRNGGASQDFDPNIDPIWDDNEPLGEPWLTD</sequence>
<feature type="non-terminal residue" evidence="7">
    <location>
        <position position="1"/>
    </location>
</feature>
<dbReference type="EMBL" id="UINC01142082">
    <property type="protein sequence ID" value="SVD30203.1"/>
    <property type="molecule type" value="Genomic_DNA"/>
</dbReference>
<keyword evidence="2" id="KW-0378">Hydrolase</keyword>
<organism evidence="7">
    <name type="scientific">marine metagenome</name>
    <dbReference type="NCBI Taxonomy" id="408172"/>
    <lineage>
        <taxon>unclassified sequences</taxon>
        <taxon>metagenomes</taxon>
        <taxon>ecological metagenomes</taxon>
    </lineage>
</organism>
<dbReference type="GO" id="GO:0000725">
    <property type="term" value="P:recombinational repair"/>
    <property type="evidence" value="ECO:0007669"/>
    <property type="project" value="TreeGrafter"/>
</dbReference>
<evidence type="ECO:0000313" key="7">
    <source>
        <dbReference type="EMBL" id="SVD30203.1"/>
    </source>
</evidence>
<evidence type="ECO:0000256" key="3">
    <source>
        <dbReference type="ARBA" id="ARBA00022806"/>
    </source>
</evidence>
<keyword evidence="4" id="KW-0067">ATP-binding</keyword>
<evidence type="ECO:0000256" key="2">
    <source>
        <dbReference type="ARBA" id="ARBA00022801"/>
    </source>
</evidence>
<dbReference type="GO" id="GO:0005829">
    <property type="term" value="C:cytosol"/>
    <property type="evidence" value="ECO:0007669"/>
    <property type="project" value="TreeGrafter"/>
</dbReference>
<gene>
    <name evidence="7" type="ORF">METZ01_LOCUS383057</name>
</gene>
<dbReference type="InterPro" id="IPR027417">
    <property type="entry name" value="P-loop_NTPase"/>
</dbReference>
<feature type="region of interest" description="Disordered" evidence="5">
    <location>
        <begin position="144"/>
        <end position="180"/>
    </location>
</feature>
<feature type="domain" description="UvrD-like helicase C-terminal" evidence="6">
    <location>
        <begin position="35"/>
        <end position="108"/>
    </location>
</feature>
<dbReference type="PANTHER" id="PTHR11070:SF3">
    <property type="entry name" value="DNA 3'-5' HELICASE"/>
    <property type="match status" value="1"/>
</dbReference>
<protein>
    <recommendedName>
        <fullName evidence="6">UvrD-like helicase C-terminal domain-containing protein</fullName>
    </recommendedName>
</protein>
<dbReference type="InterPro" id="IPR014017">
    <property type="entry name" value="DNA_helicase_UvrD-like_C"/>
</dbReference>
<dbReference type="GO" id="GO:0003677">
    <property type="term" value="F:DNA binding"/>
    <property type="evidence" value="ECO:0007669"/>
    <property type="project" value="InterPro"/>
</dbReference>
<dbReference type="GO" id="GO:0005524">
    <property type="term" value="F:ATP binding"/>
    <property type="evidence" value="ECO:0007669"/>
    <property type="project" value="UniProtKB-KW"/>
</dbReference>
<dbReference type="Gene3D" id="3.40.50.300">
    <property type="entry name" value="P-loop containing nucleotide triphosphate hydrolases"/>
    <property type="match status" value="1"/>
</dbReference>
<evidence type="ECO:0000259" key="6">
    <source>
        <dbReference type="Pfam" id="PF13361"/>
    </source>
</evidence>
<proteinExistence type="predicted"/>
<dbReference type="InterPro" id="IPR000212">
    <property type="entry name" value="DNA_helicase_UvrD/REP"/>
</dbReference>
<dbReference type="PANTHER" id="PTHR11070">
    <property type="entry name" value="UVRD / RECB / PCRA DNA HELICASE FAMILY MEMBER"/>
    <property type="match status" value="1"/>
</dbReference>
<evidence type="ECO:0000256" key="4">
    <source>
        <dbReference type="ARBA" id="ARBA00022840"/>
    </source>
</evidence>
<name>A0A382U7I9_9ZZZZ</name>
<evidence type="ECO:0000256" key="1">
    <source>
        <dbReference type="ARBA" id="ARBA00022741"/>
    </source>
</evidence>
<dbReference type="GO" id="GO:0043138">
    <property type="term" value="F:3'-5' DNA helicase activity"/>
    <property type="evidence" value="ECO:0007669"/>
    <property type="project" value="TreeGrafter"/>
</dbReference>
<evidence type="ECO:0000256" key="5">
    <source>
        <dbReference type="SAM" id="MobiDB-lite"/>
    </source>
</evidence>
<reference evidence="7" key="1">
    <citation type="submission" date="2018-05" db="EMBL/GenBank/DDBJ databases">
        <authorList>
            <person name="Lanie J.A."/>
            <person name="Ng W.-L."/>
            <person name="Kazmierczak K.M."/>
            <person name="Andrzejewski T.M."/>
            <person name="Davidsen T.M."/>
            <person name="Wayne K.J."/>
            <person name="Tettelin H."/>
            <person name="Glass J.I."/>
            <person name="Rusch D."/>
            <person name="Podicherti R."/>
            <person name="Tsui H.-C.T."/>
            <person name="Winkler M.E."/>
        </authorList>
    </citation>
    <scope>NUCLEOTIDE SEQUENCE</scope>
</reference>
<accession>A0A382U7I9</accession>
<dbReference type="Pfam" id="PF13361">
    <property type="entry name" value="UvrD_C"/>
    <property type="match status" value="1"/>
</dbReference>
<keyword evidence="3" id="KW-0347">Helicase</keyword>
<dbReference type="AlphaFoldDB" id="A0A382U7I9"/>
<keyword evidence="1" id="KW-0547">Nucleotide-binding</keyword>